<dbReference type="GO" id="GO:0022900">
    <property type="term" value="P:electron transport chain"/>
    <property type="evidence" value="ECO:0007669"/>
    <property type="project" value="UniProtKB-UniRule"/>
</dbReference>
<evidence type="ECO:0000259" key="9">
    <source>
        <dbReference type="SMART" id="SM00900"/>
    </source>
</evidence>
<name>A0A450TTA8_9GAMM</name>
<sequence>MVSRETNQTPEPSSLRLIFTLTFAGLLSGTAIVGIYNTTLPMITANKARALQSAVFKVLPGIATFHGIGYRDGGLFIQQPPKPGTDTIYAGFDEKDNLVGYALPGEGPGFQDTIKLLYGYRPNDGHITGMEVLESRETPGLGDKIYKDPAFVASFRGLDPHPAIAAVKKGKRSAPNEIDAITGATISSVAVVEIINDTHARWLPRLTNPADGNSVSRIYQRFRENRQEPKDPVPSELSPEPEENSLPPLP</sequence>
<keyword evidence="2 6" id="KW-0597">Phosphoprotein</keyword>
<dbReference type="EMBL" id="CAADFA010000620">
    <property type="protein sequence ID" value="VFJ71941.1"/>
    <property type="molecule type" value="Genomic_DNA"/>
</dbReference>
<keyword evidence="6 8" id="KW-0812">Transmembrane</keyword>
<dbReference type="AlphaFoldDB" id="A0A450TTA8"/>
<keyword evidence="3 6" id="KW-0285">Flavoprotein</keyword>
<dbReference type="EC" id="7.-.-.-" evidence="6"/>
<dbReference type="PANTHER" id="PTHR36118">
    <property type="entry name" value="ION-TRANSLOCATING OXIDOREDUCTASE COMPLEX SUBUNIT G"/>
    <property type="match status" value="1"/>
</dbReference>
<feature type="transmembrane region" description="Helical" evidence="8">
    <location>
        <begin position="17"/>
        <end position="39"/>
    </location>
</feature>
<keyword evidence="6 8" id="KW-1133">Transmembrane helix</keyword>
<evidence type="ECO:0000256" key="6">
    <source>
        <dbReference type="HAMAP-Rule" id="MF_00479"/>
    </source>
</evidence>
<evidence type="ECO:0000256" key="7">
    <source>
        <dbReference type="SAM" id="MobiDB-lite"/>
    </source>
</evidence>
<feature type="region of interest" description="Disordered" evidence="7">
    <location>
        <begin position="219"/>
        <end position="250"/>
    </location>
</feature>
<evidence type="ECO:0000313" key="12">
    <source>
        <dbReference type="EMBL" id="VFK19473.1"/>
    </source>
</evidence>
<comment type="subunit">
    <text evidence="6">The complex is composed of six subunits: RnfA, RnfB, RnfC, RnfD, RnfE and RnfG.</text>
</comment>
<dbReference type="GO" id="GO:0009055">
    <property type="term" value="F:electron transfer activity"/>
    <property type="evidence" value="ECO:0007669"/>
    <property type="project" value="InterPro"/>
</dbReference>
<evidence type="ECO:0000256" key="3">
    <source>
        <dbReference type="ARBA" id="ARBA00022630"/>
    </source>
</evidence>
<accession>A0A450TTA8</accession>
<protein>
    <recommendedName>
        <fullName evidence="6">Ion-translocating oxidoreductase complex subunit G</fullName>
        <ecNumber evidence="6">7.-.-.-</ecNumber>
    </recommendedName>
    <alternativeName>
        <fullName evidence="6">Rnf electron transport complex subunit G</fullName>
    </alternativeName>
</protein>
<dbReference type="PANTHER" id="PTHR36118:SF1">
    <property type="entry name" value="ION-TRANSLOCATING OXIDOREDUCTASE COMPLEX SUBUNIT G"/>
    <property type="match status" value="1"/>
</dbReference>
<dbReference type="GO" id="GO:0005886">
    <property type="term" value="C:plasma membrane"/>
    <property type="evidence" value="ECO:0007669"/>
    <property type="project" value="UniProtKB-SubCell"/>
</dbReference>
<evidence type="ECO:0000313" key="10">
    <source>
        <dbReference type="EMBL" id="VFJ70938.1"/>
    </source>
</evidence>
<dbReference type="EMBL" id="CAADFL010000622">
    <property type="protein sequence ID" value="VFK19473.1"/>
    <property type="molecule type" value="Genomic_DNA"/>
</dbReference>
<keyword evidence="6" id="KW-1278">Translocase</keyword>
<keyword evidence="5 6" id="KW-0249">Electron transport</keyword>
<dbReference type="HAMAP" id="MF_00479">
    <property type="entry name" value="RsxG_RnfG"/>
    <property type="match status" value="1"/>
</dbReference>
<evidence type="ECO:0000256" key="4">
    <source>
        <dbReference type="ARBA" id="ARBA00022643"/>
    </source>
</evidence>
<proteinExistence type="inferred from homology"/>
<keyword evidence="6" id="KW-1003">Cell membrane</keyword>
<evidence type="ECO:0000256" key="8">
    <source>
        <dbReference type="SAM" id="Phobius"/>
    </source>
</evidence>
<reference evidence="11" key="1">
    <citation type="submission" date="2019-02" db="EMBL/GenBank/DDBJ databases">
        <authorList>
            <person name="Gruber-Vodicka R. H."/>
            <person name="Seah K. B. B."/>
        </authorList>
    </citation>
    <scope>NUCLEOTIDE SEQUENCE</scope>
    <source>
        <strain evidence="10">BECK_BZ163</strain>
        <strain evidence="12">BECK_BZ164</strain>
        <strain evidence="11">BECK_BZ165</strain>
    </source>
</reference>
<dbReference type="Pfam" id="PF04205">
    <property type="entry name" value="FMN_bind"/>
    <property type="match status" value="1"/>
</dbReference>
<dbReference type="EMBL" id="CAADEZ010000567">
    <property type="protein sequence ID" value="VFJ70938.1"/>
    <property type="molecule type" value="Genomic_DNA"/>
</dbReference>
<feature type="domain" description="FMN-binding" evidence="9">
    <location>
        <begin position="109"/>
        <end position="202"/>
    </location>
</feature>
<keyword evidence="6 8" id="KW-0472">Membrane</keyword>
<comment type="function">
    <text evidence="6">Part of a membrane-bound complex that couples electron transfer with translocation of ions across the membrane.</text>
</comment>
<dbReference type="InterPro" id="IPR010209">
    <property type="entry name" value="Ion_transpt_RnfG/RsxG"/>
</dbReference>
<evidence type="ECO:0000256" key="1">
    <source>
        <dbReference type="ARBA" id="ARBA00022448"/>
    </source>
</evidence>
<evidence type="ECO:0000256" key="5">
    <source>
        <dbReference type="ARBA" id="ARBA00022982"/>
    </source>
</evidence>
<evidence type="ECO:0000313" key="11">
    <source>
        <dbReference type="EMBL" id="VFJ71941.1"/>
    </source>
</evidence>
<comment type="cofactor">
    <cofactor evidence="6">
        <name>FMN</name>
        <dbReference type="ChEBI" id="CHEBI:58210"/>
    </cofactor>
</comment>
<organism evidence="11">
    <name type="scientific">Candidatus Kentrum sp. FM</name>
    <dbReference type="NCBI Taxonomy" id="2126340"/>
    <lineage>
        <taxon>Bacteria</taxon>
        <taxon>Pseudomonadati</taxon>
        <taxon>Pseudomonadota</taxon>
        <taxon>Gammaproteobacteria</taxon>
        <taxon>Candidatus Kentrum</taxon>
    </lineage>
</organism>
<gene>
    <name evidence="6" type="primary">rnfG</name>
    <name evidence="10" type="ORF">BECKFM1743A_GA0114220_105673</name>
    <name evidence="12" type="ORF">BECKFM1743B_GA0114221_106223</name>
    <name evidence="11" type="ORF">BECKFM1743C_GA0114222_106203</name>
</gene>
<feature type="modified residue" description="FMN phosphoryl threonine" evidence="6">
    <location>
        <position position="185"/>
    </location>
</feature>
<dbReference type="GO" id="GO:0010181">
    <property type="term" value="F:FMN binding"/>
    <property type="evidence" value="ECO:0007669"/>
    <property type="project" value="InterPro"/>
</dbReference>
<comment type="subcellular location">
    <subcellularLocation>
        <location evidence="6">Cell inner membrane</location>
        <topology evidence="6">Single-pass membrane protein</topology>
    </subcellularLocation>
</comment>
<dbReference type="SMART" id="SM00900">
    <property type="entry name" value="FMN_bind"/>
    <property type="match status" value="1"/>
</dbReference>
<keyword evidence="6" id="KW-0997">Cell inner membrane</keyword>
<feature type="compositionally biased region" description="Basic and acidic residues" evidence="7">
    <location>
        <begin position="221"/>
        <end position="233"/>
    </location>
</feature>
<keyword evidence="4 6" id="KW-0288">FMN</keyword>
<evidence type="ECO:0000256" key="2">
    <source>
        <dbReference type="ARBA" id="ARBA00022553"/>
    </source>
</evidence>
<dbReference type="InterPro" id="IPR007329">
    <property type="entry name" value="FMN-bd"/>
</dbReference>
<keyword evidence="1 6" id="KW-0813">Transport</keyword>
<comment type="similarity">
    <text evidence="6">Belongs to the RnfG family.</text>
</comment>